<feature type="non-terminal residue" evidence="3">
    <location>
        <position position="800"/>
    </location>
</feature>
<dbReference type="GO" id="GO:0042054">
    <property type="term" value="F:histone methyltransferase activity"/>
    <property type="evidence" value="ECO:0007669"/>
    <property type="project" value="TreeGrafter"/>
</dbReference>
<sequence>LIESSLKSANTCTLDRNYGRAFAHYLLVLKLNDTLKQSLKTDFTYVMREWTEELERQDRIEDLFKCYEQACEVFPECETALNNIGAQLFRLGYIDEGALYIRKALRIAPEYVAARQNLENICSFLVDRWHFRMLNDTIRNEAYRRVIKDVVSEGNSSILDIGAGTGLLSIYCVEAGYKNIYACERSKTMHDVAQDVLKFNGVDQYIKLLCKNSTDLKIPSDIPEKCLCHSEYSIFSNGPFVHIMLLIRNTINKVDVIVTETFDAGLFGEHILSTLDHAIKQLVTSNKVGTLLILPCVIPASASVYICAIESEAILNKNRFLVSLPRFLYPVVQNVDLHGISINCKTTMVDDEPYTTEDLSSIRGGYIELSAPVCLLSVEFCNSSQIEKLLNGISLRKSLKVTKTGRLDAIVLWFDLHLGKDVTITTKPDTANCWEQALYPVSIHKDIVKNFFSLILIQYQLHNIHLDVQEGGEIVLDCQLQNSQLKIKCCEIDKDFISKKDCESTDSYLFEHSEIQMLNDISSNRIFFQALERLRLARNLKNLSLLDICQGLSPLGLQSAILGYSDVCVCCEEDKKECLRRLCEVNDMKDKVMIMNQEELRCSEEGYDVITCDLVESCGVFKQQILEEIALLRVTSLREHGIILPERVKIYGICIESSDLVKVSRVISDQQTSGYHIAQFINDFQSTSHVEIDLHTLKHTKLSSAFLLFDFSLNLDQETNQPASFLEQTSSVSVNIIESGTFTAIVYWFEFVVLDELKISSLDYTSHWKQAAIMAKSEVNVNEGENLNLIFNLENSCVEL</sequence>
<dbReference type="InterPro" id="IPR029063">
    <property type="entry name" value="SAM-dependent_MTases_sf"/>
</dbReference>
<dbReference type="InterPro" id="IPR025799">
    <property type="entry name" value="Arg_MeTrfase"/>
</dbReference>
<dbReference type="RefSeq" id="XP_009060798.1">
    <property type="nucleotide sequence ID" value="XM_009062550.1"/>
</dbReference>
<dbReference type="Gene3D" id="1.25.40.10">
    <property type="entry name" value="Tetratricopeptide repeat domain"/>
    <property type="match status" value="1"/>
</dbReference>
<keyword evidence="1 2" id="KW-0949">S-adenosyl-L-methionine</keyword>
<dbReference type="GeneID" id="20252031"/>
<gene>
    <name evidence="3" type="ORF">LOTGIDRAFT_71709</name>
</gene>
<keyword evidence="2" id="KW-0808">Transferase</keyword>
<evidence type="ECO:0000256" key="2">
    <source>
        <dbReference type="PROSITE-ProRule" id="PRU01015"/>
    </source>
</evidence>
<dbReference type="SUPFAM" id="SSF48452">
    <property type="entry name" value="TPR-like"/>
    <property type="match status" value="1"/>
</dbReference>
<dbReference type="Gene3D" id="3.40.50.150">
    <property type="entry name" value="Vaccinia Virus protein VP39"/>
    <property type="match status" value="2"/>
</dbReference>
<dbReference type="PANTHER" id="PTHR11006">
    <property type="entry name" value="PROTEIN ARGININE N-METHYLTRANSFERASE"/>
    <property type="match status" value="1"/>
</dbReference>
<keyword evidence="4" id="KW-1185">Reference proteome</keyword>
<dbReference type="CTD" id="20252031"/>
<keyword evidence="2" id="KW-0489">Methyltransferase</keyword>
<dbReference type="GO" id="GO:0016274">
    <property type="term" value="F:protein-arginine N-methyltransferase activity"/>
    <property type="evidence" value="ECO:0007669"/>
    <property type="project" value="InterPro"/>
</dbReference>
<dbReference type="KEGG" id="lgi:LOTGIDRAFT_71709"/>
<dbReference type="OMA" id="CQNEMSS"/>
<evidence type="ECO:0000313" key="3">
    <source>
        <dbReference type="EMBL" id="ESO88508.1"/>
    </source>
</evidence>
<accession>V3ZBU9</accession>
<dbReference type="PANTHER" id="PTHR11006:SF60">
    <property type="entry name" value="PROTEIN ARGININE N-METHYLTRANSFERASE 9"/>
    <property type="match status" value="1"/>
</dbReference>
<dbReference type="PROSITE" id="PS51678">
    <property type="entry name" value="SAM_MT_PRMT"/>
    <property type="match status" value="1"/>
</dbReference>
<evidence type="ECO:0000313" key="4">
    <source>
        <dbReference type="Proteomes" id="UP000030746"/>
    </source>
</evidence>
<dbReference type="Proteomes" id="UP000030746">
    <property type="component" value="Unassembled WGS sequence"/>
</dbReference>
<name>V3ZBU9_LOTGI</name>
<dbReference type="OrthoDB" id="5980806at2759"/>
<dbReference type="Pfam" id="PF06325">
    <property type="entry name" value="PrmA"/>
    <property type="match status" value="1"/>
</dbReference>
<dbReference type="HOGENOM" id="CLU_017482_1_0_1"/>
<dbReference type="SUPFAM" id="SSF53335">
    <property type="entry name" value="S-adenosyl-L-methionine-dependent methyltransferases"/>
    <property type="match status" value="2"/>
</dbReference>
<dbReference type="CDD" id="cd02440">
    <property type="entry name" value="AdoMet_MTases"/>
    <property type="match status" value="1"/>
</dbReference>
<proteinExistence type="predicted"/>
<dbReference type="STRING" id="225164.V3ZBU9"/>
<dbReference type="AlphaFoldDB" id="V3ZBU9"/>
<dbReference type="EMBL" id="KB202685">
    <property type="protein sequence ID" value="ESO88508.1"/>
    <property type="molecule type" value="Genomic_DNA"/>
</dbReference>
<protein>
    <submittedName>
        <fullName evidence="3">Uncharacterized protein</fullName>
    </submittedName>
</protein>
<organism evidence="3 4">
    <name type="scientific">Lottia gigantea</name>
    <name type="common">Giant owl limpet</name>
    <dbReference type="NCBI Taxonomy" id="225164"/>
    <lineage>
        <taxon>Eukaryota</taxon>
        <taxon>Metazoa</taxon>
        <taxon>Spiralia</taxon>
        <taxon>Lophotrochozoa</taxon>
        <taxon>Mollusca</taxon>
        <taxon>Gastropoda</taxon>
        <taxon>Patellogastropoda</taxon>
        <taxon>Lottioidea</taxon>
        <taxon>Lottiidae</taxon>
        <taxon>Lottia</taxon>
    </lineage>
</organism>
<feature type="non-terminal residue" evidence="3">
    <location>
        <position position="1"/>
    </location>
</feature>
<reference evidence="3 4" key="1">
    <citation type="journal article" date="2013" name="Nature">
        <title>Insights into bilaterian evolution from three spiralian genomes.</title>
        <authorList>
            <person name="Simakov O."/>
            <person name="Marletaz F."/>
            <person name="Cho S.J."/>
            <person name="Edsinger-Gonzales E."/>
            <person name="Havlak P."/>
            <person name="Hellsten U."/>
            <person name="Kuo D.H."/>
            <person name="Larsson T."/>
            <person name="Lv J."/>
            <person name="Arendt D."/>
            <person name="Savage R."/>
            <person name="Osoegawa K."/>
            <person name="de Jong P."/>
            <person name="Grimwood J."/>
            <person name="Chapman J.A."/>
            <person name="Shapiro H."/>
            <person name="Aerts A."/>
            <person name="Otillar R.P."/>
            <person name="Terry A.Y."/>
            <person name="Boore J.L."/>
            <person name="Grigoriev I.V."/>
            <person name="Lindberg D.R."/>
            <person name="Seaver E.C."/>
            <person name="Weisblat D.A."/>
            <person name="Putnam N.H."/>
            <person name="Rokhsar D.S."/>
        </authorList>
    </citation>
    <scope>NUCLEOTIDE SEQUENCE [LARGE SCALE GENOMIC DNA]</scope>
</reference>
<evidence type="ECO:0000256" key="1">
    <source>
        <dbReference type="ARBA" id="ARBA00022691"/>
    </source>
</evidence>
<dbReference type="InterPro" id="IPR011990">
    <property type="entry name" value="TPR-like_helical_dom_sf"/>
</dbReference>
<dbReference type="GO" id="GO:0032259">
    <property type="term" value="P:methylation"/>
    <property type="evidence" value="ECO:0007669"/>
    <property type="project" value="UniProtKB-KW"/>
</dbReference>
<dbReference type="Gene3D" id="2.70.160.11">
    <property type="entry name" value="Hnrnp arginine n-methyltransferase1"/>
    <property type="match status" value="2"/>
</dbReference>